<proteinExistence type="inferred from homology"/>
<sequence length="352" mass="38317">METSLGSNSAMPIASFSSAAGDRSPFVTFESAQAVRQVPASRWTVASAGRNQLGESIYWSGDEQRLYWLDIPGRQLLRAPLAAPDDANRCVLAASEAWDLPQEAGCVAPVRGGGWVLAMRDGVYLAREWGGALACLVRFNHDPATMRFNDGKCDDQGRLWAGTLFEPKTSRRAELYSIDGREGSPLIELKALNAITANGLAWSPDFGRMYWADTPQHAVFAWDSDTRTNTLRHHRVFAHFPEKPAGWQPGADGYLGRPDGATVDAQGYYYVAMFEGARVLRLAPDGRLDTVFHLPVQCPTMPCLGGPDGRTLFVTTASKGRPAQELSEQPAGQVLALRVDVPGLPVQAFARP</sequence>
<dbReference type="Pfam" id="PF08450">
    <property type="entry name" value="SGL"/>
    <property type="match status" value="1"/>
</dbReference>
<keyword evidence="3" id="KW-0862">Zinc</keyword>
<dbReference type="GO" id="GO:0019853">
    <property type="term" value="P:L-ascorbic acid biosynthetic process"/>
    <property type="evidence" value="ECO:0007669"/>
    <property type="project" value="TreeGrafter"/>
</dbReference>
<name>A0A7V8FNZ9_9BURK</name>
<evidence type="ECO:0000313" key="5">
    <source>
        <dbReference type="EMBL" id="KAF1021327.1"/>
    </source>
</evidence>
<dbReference type="PANTHER" id="PTHR10907:SF47">
    <property type="entry name" value="REGUCALCIN"/>
    <property type="match status" value="1"/>
</dbReference>
<comment type="cofactor">
    <cofactor evidence="3">
        <name>Zn(2+)</name>
        <dbReference type="ChEBI" id="CHEBI:29105"/>
    </cofactor>
    <text evidence="3">Binds 1 divalent metal cation per subunit.</text>
</comment>
<dbReference type="Gene3D" id="2.120.10.30">
    <property type="entry name" value="TolB, C-terminal domain"/>
    <property type="match status" value="1"/>
</dbReference>
<protein>
    <submittedName>
        <fullName evidence="5">6-deoxy-6-sulfogluconolactonase</fullName>
    </submittedName>
</protein>
<dbReference type="InterPro" id="IPR005511">
    <property type="entry name" value="SMP-30"/>
</dbReference>
<feature type="domain" description="SMP-30/Gluconolactonase/LRE-like region" evidence="4">
    <location>
        <begin position="53"/>
        <end position="317"/>
    </location>
</feature>
<evidence type="ECO:0000256" key="1">
    <source>
        <dbReference type="ARBA" id="ARBA00008853"/>
    </source>
</evidence>
<evidence type="ECO:0000256" key="3">
    <source>
        <dbReference type="PIRSR" id="PIRSR605511-2"/>
    </source>
</evidence>
<evidence type="ECO:0000259" key="4">
    <source>
        <dbReference type="Pfam" id="PF08450"/>
    </source>
</evidence>
<feature type="binding site" evidence="3">
    <location>
        <position position="259"/>
    </location>
    <ligand>
        <name>a divalent metal cation</name>
        <dbReference type="ChEBI" id="CHEBI:60240"/>
    </ligand>
</feature>
<feature type="binding site" evidence="3">
    <location>
        <position position="55"/>
    </location>
    <ligand>
        <name>a divalent metal cation</name>
        <dbReference type="ChEBI" id="CHEBI:60240"/>
    </ligand>
</feature>
<gene>
    <name evidence="5" type="ORF">GAK30_01948</name>
</gene>
<evidence type="ECO:0000313" key="6">
    <source>
        <dbReference type="Proteomes" id="UP000461670"/>
    </source>
</evidence>
<dbReference type="AlphaFoldDB" id="A0A7V8FNZ9"/>
<dbReference type="EMBL" id="WNDQ01000023">
    <property type="protein sequence ID" value="KAF1021327.1"/>
    <property type="molecule type" value="Genomic_DNA"/>
</dbReference>
<feature type="binding site" evidence="3">
    <location>
        <position position="198"/>
    </location>
    <ligand>
        <name>a divalent metal cation</name>
        <dbReference type="ChEBI" id="CHEBI:60240"/>
    </ligand>
</feature>
<evidence type="ECO:0000256" key="2">
    <source>
        <dbReference type="PIRSR" id="PIRSR605511-1"/>
    </source>
</evidence>
<dbReference type="GO" id="GO:0005509">
    <property type="term" value="F:calcium ion binding"/>
    <property type="evidence" value="ECO:0007669"/>
    <property type="project" value="TreeGrafter"/>
</dbReference>
<accession>A0A7V8FNZ9</accession>
<dbReference type="GO" id="GO:0004341">
    <property type="term" value="F:gluconolactonase activity"/>
    <property type="evidence" value="ECO:0007669"/>
    <property type="project" value="TreeGrafter"/>
</dbReference>
<reference evidence="6" key="1">
    <citation type="journal article" date="2020" name="MBio">
        <title>Horizontal gene transfer to a defensive symbiont with a reduced genome amongst a multipartite beetle microbiome.</title>
        <authorList>
            <person name="Waterworth S.C."/>
            <person name="Florez L.V."/>
            <person name="Rees E.R."/>
            <person name="Hertweck C."/>
            <person name="Kaltenpoth M."/>
            <person name="Kwan J.C."/>
        </authorList>
    </citation>
    <scope>NUCLEOTIDE SEQUENCE [LARGE SCALE GENOMIC DNA]</scope>
</reference>
<dbReference type="PRINTS" id="PR01790">
    <property type="entry name" value="SMP30FAMILY"/>
</dbReference>
<dbReference type="SUPFAM" id="SSF63829">
    <property type="entry name" value="Calcium-dependent phosphotriesterase"/>
    <property type="match status" value="1"/>
</dbReference>
<comment type="similarity">
    <text evidence="1">Belongs to the SMP-30/CGR1 family.</text>
</comment>
<dbReference type="PANTHER" id="PTHR10907">
    <property type="entry name" value="REGUCALCIN"/>
    <property type="match status" value="1"/>
</dbReference>
<feature type="active site" description="Proton donor/acceptor" evidence="2">
    <location>
        <position position="259"/>
    </location>
</feature>
<feature type="binding site" evidence="3">
    <location>
        <position position="149"/>
    </location>
    <ligand>
        <name>substrate</name>
    </ligand>
</feature>
<dbReference type="InterPro" id="IPR013658">
    <property type="entry name" value="SGL"/>
</dbReference>
<dbReference type="Proteomes" id="UP000461670">
    <property type="component" value="Unassembled WGS sequence"/>
</dbReference>
<dbReference type="InterPro" id="IPR011042">
    <property type="entry name" value="6-blade_b-propeller_TolB-like"/>
</dbReference>
<feature type="binding site" evidence="3">
    <location>
        <position position="147"/>
    </location>
    <ligand>
        <name>substrate</name>
    </ligand>
</feature>
<comment type="caution">
    <text evidence="5">The sequence shown here is derived from an EMBL/GenBank/DDBJ whole genome shotgun (WGS) entry which is preliminary data.</text>
</comment>
<organism evidence="5 6">
    <name type="scientific">Paracidovorax wautersii</name>
    <dbReference type="NCBI Taxonomy" id="1177982"/>
    <lineage>
        <taxon>Bacteria</taxon>
        <taxon>Pseudomonadati</taxon>
        <taxon>Pseudomonadota</taxon>
        <taxon>Betaproteobacteria</taxon>
        <taxon>Burkholderiales</taxon>
        <taxon>Comamonadaceae</taxon>
        <taxon>Paracidovorax</taxon>
    </lineage>
</organism>
<keyword evidence="3" id="KW-0479">Metal-binding</keyword>